<reference evidence="1 2" key="1">
    <citation type="submission" date="2024-02" db="EMBL/GenBank/DDBJ databases">
        <title>Chromosome-scale genome assembly of the rough periwinkle Littorina saxatilis.</title>
        <authorList>
            <person name="De Jode A."/>
            <person name="Faria R."/>
            <person name="Formenti G."/>
            <person name="Sims Y."/>
            <person name="Smith T.P."/>
            <person name="Tracey A."/>
            <person name="Wood J.M.D."/>
            <person name="Zagrodzka Z.B."/>
            <person name="Johannesson K."/>
            <person name="Butlin R.K."/>
            <person name="Leder E.H."/>
        </authorList>
    </citation>
    <scope>NUCLEOTIDE SEQUENCE [LARGE SCALE GENOMIC DNA]</scope>
    <source>
        <strain evidence="1">Snail1</strain>
        <tissue evidence="1">Muscle</tissue>
    </source>
</reference>
<protein>
    <submittedName>
        <fullName evidence="1">Uncharacterized protein</fullName>
    </submittedName>
</protein>
<evidence type="ECO:0000313" key="2">
    <source>
        <dbReference type="Proteomes" id="UP001374579"/>
    </source>
</evidence>
<organism evidence="1 2">
    <name type="scientific">Littorina saxatilis</name>
    <dbReference type="NCBI Taxonomy" id="31220"/>
    <lineage>
        <taxon>Eukaryota</taxon>
        <taxon>Metazoa</taxon>
        <taxon>Spiralia</taxon>
        <taxon>Lophotrochozoa</taxon>
        <taxon>Mollusca</taxon>
        <taxon>Gastropoda</taxon>
        <taxon>Caenogastropoda</taxon>
        <taxon>Littorinimorpha</taxon>
        <taxon>Littorinoidea</taxon>
        <taxon>Littorinidae</taxon>
        <taxon>Littorina</taxon>
    </lineage>
</organism>
<dbReference type="Proteomes" id="UP001374579">
    <property type="component" value="Unassembled WGS sequence"/>
</dbReference>
<accession>A0AAN9BA32</accession>
<name>A0AAN9BA32_9CAEN</name>
<comment type="caution">
    <text evidence="1">The sequence shown here is derived from an EMBL/GenBank/DDBJ whole genome shotgun (WGS) entry which is preliminary data.</text>
</comment>
<keyword evidence="2" id="KW-1185">Reference proteome</keyword>
<evidence type="ECO:0000313" key="1">
    <source>
        <dbReference type="EMBL" id="KAK7099775.1"/>
    </source>
</evidence>
<dbReference type="EMBL" id="JBAMIC010000011">
    <property type="protein sequence ID" value="KAK7099775.1"/>
    <property type="molecule type" value="Genomic_DNA"/>
</dbReference>
<gene>
    <name evidence="1" type="ORF">V1264_022831</name>
</gene>
<dbReference type="AlphaFoldDB" id="A0AAN9BA32"/>
<proteinExistence type="predicted"/>
<sequence length="66" mass="8213">MEDPARLRREYQLAVLQHQHDFIDLTLYQVRAKRQRRRRGERRRRNWVRPWIGRRRQFGMANGGTP</sequence>